<evidence type="ECO:0000313" key="3">
    <source>
        <dbReference type="Proteomes" id="UP000554286"/>
    </source>
</evidence>
<name>A0A7W6WBB4_9PROT</name>
<feature type="region of interest" description="Disordered" evidence="1">
    <location>
        <begin position="72"/>
        <end position="91"/>
    </location>
</feature>
<feature type="non-terminal residue" evidence="2">
    <location>
        <position position="157"/>
    </location>
</feature>
<organism evidence="2 3">
    <name type="scientific">Roseospira visakhapatnamensis</name>
    <dbReference type="NCBI Taxonomy" id="390880"/>
    <lineage>
        <taxon>Bacteria</taxon>
        <taxon>Pseudomonadati</taxon>
        <taxon>Pseudomonadota</taxon>
        <taxon>Alphaproteobacteria</taxon>
        <taxon>Rhodospirillales</taxon>
        <taxon>Rhodospirillaceae</taxon>
        <taxon>Roseospira</taxon>
    </lineage>
</organism>
<comment type="caution">
    <text evidence="2">The sequence shown here is derived from an EMBL/GenBank/DDBJ whole genome shotgun (WGS) entry which is preliminary data.</text>
</comment>
<keyword evidence="3" id="KW-1185">Reference proteome</keyword>
<protein>
    <submittedName>
        <fullName evidence="2">Uncharacterized protein</fullName>
    </submittedName>
</protein>
<accession>A0A7W6WBB4</accession>
<dbReference type="SUPFAM" id="SSF46689">
    <property type="entry name" value="Homeodomain-like"/>
    <property type="match status" value="1"/>
</dbReference>
<dbReference type="EMBL" id="JACIGK010000056">
    <property type="protein sequence ID" value="MBB4268160.1"/>
    <property type="molecule type" value="Genomic_DNA"/>
</dbReference>
<dbReference type="AlphaFoldDB" id="A0A7W6WBB4"/>
<evidence type="ECO:0000256" key="1">
    <source>
        <dbReference type="SAM" id="MobiDB-lite"/>
    </source>
</evidence>
<dbReference type="Proteomes" id="UP000554286">
    <property type="component" value="Unassembled WGS sequence"/>
</dbReference>
<sequence length="157" mass="18062">MQYKALHKNVYKLYAYARTQECLDAHRRRHEERVHHWQAHKAEGLSDDACQRLSGLSRASYYRSKAALTALDRGVPPPSKARKRQNKRQWGEADKQLVLAIRRAHPAYGKEKIAVIIKRDHGRTLSVSTVGRILKHLAEKGLTQRSPSALRAKHKRT</sequence>
<dbReference type="InterPro" id="IPR009057">
    <property type="entry name" value="Homeodomain-like_sf"/>
</dbReference>
<proteinExistence type="predicted"/>
<gene>
    <name evidence="2" type="ORF">GGD89_003816</name>
</gene>
<reference evidence="2 3" key="1">
    <citation type="submission" date="2020-08" db="EMBL/GenBank/DDBJ databases">
        <title>Genome sequencing of Purple Non-Sulfur Bacteria from various extreme environments.</title>
        <authorList>
            <person name="Mayer M."/>
        </authorList>
    </citation>
    <scope>NUCLEOTIDE SEQUENCE [LARGE SCALE GENOMIC DNA]</scope>
    <source>
        <strain evidence="2 3">JA131</strain>
    </source>
</reference>
<evidence type="ECO:0000313" key="2">
    <source>
        <dbReference type="EMBL" id="MBB4268160.1"/>
    </source>
</evidence>